<name>A0ACC3ZGP5_COLTU</name>
<protein>
    <submittedName>
        <fullName evidence="1">Uncharacterized protein</fullName>
    </submittedName>
</protein>
<dbReference type="Proteomes" id="UP000805649">
    <property type="component" value="Unassembled WGS sequence"/>
</dbReference>
<gene>
    <name evidence="1" type="ORF">CTRU02_201208</name>
</gene>
<comment type="caution">
    <text evidence="1">The sequence shown here is derived from an EMBL/GenBank/DDBJ whole genome shotgun (WGS) entry which is preliminary data.</text>
</comment>
<keyword evidence="2" id="KW-1185">Reference proteome</keyword>
<organism evidence="1 2">
    <name type="scientific">Colletotrichum truncatum</name>
    <name type="common">Anthracnose fungus</name>
    <name type="synonym">Colletotrichum capsici</name>
    <dbReference type="NCBI Taxonomy" id="5467"/>
    <lineage>
        <taxon>Eukaryota</taxon>
        <taxon>Fungi</taxon>
        <taxon>Dikarya</taxon>
        <taxon>Ascomycota</taxon>
        <taxon>Pezizomycotina</taxon>
        <taxon>Sordariomycetes</taxon>
        <taxon>Hypocreomycetidae</taxon>
        <taxon>Glomerellales</taxon>
        <taxon>Glomerellaceae</taxon>
        <taxon>Colletotrichum</taxon>
        <taxon>Colletotrichum truncatum species complex</taxon>
    </lineage>
</organism>
<reference evidence="1 2" key="1">
    <citation type="journal article" date="2020" name="Phytopathology">
        <title>Genome Sequence Resources of Colletotrichum truncatum, C. plurivorum, C. musicola, and C. sojae: Four Species Pathogenic to Soybean (Glycine max).</title>
        <authorList>
            <person name="Rogerio F."/>
            <person name="Boufleur T.R."/>
            <person name="Ciampi-Guillardi M."/>
            <person name="Sukno S.A."/>
            <person name="Thon M.R."/>
            <person name="Massola Junior N.S."/>
            <person name="Baroncelli R."/>
        </authorList>
    </citation>
    <scope>NUCLEOTIDE SEQUENCE [LARGE SCALE GENOMIC DNA]</scope>
    <source>
        <strain evidence="1 2">CMES1059</strain>
    </source>
</reference>
<dbReference type="EMBL" id="VUJX02000001">
    <property type="protein sequence ID" value="KAL0943322.1"/>
    <property type="molecule type" value="Genomic_DNA"/>
</dbReference>
<evidence type="ECO:0000313" key="1">
    <source>
        <dbReference type="EMBL" id="KAL0943322.1"/>
    </source>
</evidence>
<evidence type="ECO:0000313" key="2">
    <source>
        <dbReference type="Proteomes" id="UP000805649"/>
    </source>
</evidence>
<accession>A0ACC3ZGP5</accession>
<sequence>MESQKVFIRSATEADADAIARVHHAALSQFHDFYNAFFQRPVEEIIPLSTVAALQNSKNRFLVAVVPESDAVVGFIRYHVVDATEPAAATTTVTAPETHATSPPPTPSIFAIKSHMEQLWERFGHPREDEMDECYEKAANGRKHNYIKHIMVDPVHQRKGIGAKLLGTVLNVSDAEKVPTFLVASAEGHGLYKGLGFEDLGTWTIDNDYWSKEIVQHERRLGIMGNATLAEKFEGNREIEKCMVRWNKSEEE</sequence>
<proteinExistence type="predicted"/>